<organism evidence="3 4">
    <name type="scientific">Dactylonectria macrodidyma</name>
    <dbReference type="NCBI Taxonomy" id="307937"/>
    <lineage>
        <taxon>Eukaryota</taxon>
        <taxon>Fungi</taxon>
        <taxon>Dikarya</taxon>
        <taxon>Ascomycota</taxon>
        <taxon>Pezizomycotina</taxon>
        <taxon>Sordariomycetes</taxon>
        <taxon>Hypocreomycetidae</taxon>
        <taxon>Hypocreales</taxon>
        <taxon>Nectriaceae</taxon>
        <taxon>Dactylonectria</taxon>
    </lineage>
</organism>
<dbReference type="Pfam" id="PF06985">
    <property type="entry name" value="HET"/>
    <property type="match status" value="1"/>
</dbReference>
<feature type="region of interest" description="Disordered" evidence="1">
    <location>
        <begin position="553"/>
        <end position="587"/>
    </location>
</feature>
<dbReference type="AlphaFoldDB" id="A0A9P9FQ19"/>
<protein>
    <submittedName>
        <fullName evidence="3">Heterokaryon incompatibility protein-domain-containing protein</fullName>
    </submittedName>
</protein>
<proteinExistence type="predicted"/>
<name>A0A9P9FQ19_9HYPO</name>
<dbReference type="PANTHER" id="PTHR24148:SF73">
    <property type="entry name" value="HET DOMAIN PROTEIN (AFU_ORTHOLOGUE AFUA_8G01020)"/>
    <property type="match status" value="1"/>
</dbReference>
<dbReference type="InterPro" id="IPR010730">
    <property type="entry name" value="HET"/>
</dbReference>
<dbReference type="Proteomes" id="UP000738349">
    <property type="component" value="Unassembled WGS sequence"/>
</dbReference>
<dbReference type="OrthoDB" id="2157530at2759"/>
<accession>A0A9P9FQ19</accession>
<evidence type="ECO:0000313" key="3">
    <source>
        <dbReference type="EMBL" id="KAH7169860.1"/>
    </source>
</evidence>
<dbReference type="PANTHER" id="PTHR24148">
    <property type="entry name" value="ANKYRIN REPEAT DOMAIN-CONTAINING PROTEIN 39 HOMOLOG-RELATED"/>
    <property type="match status" value="1"/>
</dbReference>
<keyword evidence="4" id="KW-1185">Reference proteome</keyword>
<dbReference type="Pfam" id="PF26639">
    <property type="entry name" value="Het-6_barrel"/>
    <property type="match status" value="1"/>
</dbReference>
<dbReference type="InterPro" id="IPR052895">
    <property type="entry name" value="HetReg/Transcr_Mod"/>
</dbReference>
<feature type="domain" description="Heterokaryon incompatibility" evidence="2">
    <location>
        <begin position="51"/>
        <end position="220"/>
    </location>
</feature>
<feature type="compositionally biased region" description="Basic and acidic residues" evidence="1">
    <location>
        <begin position="568"/>
        <end position="581"/>
    </location>
</feature>
<comment type="caution">
    <text evidence="3">The sequence shown here is derived from an EMBL/GenBank/DDBJ whole genome shotgun (WGS) entry which is preliminary data.</text>
</comment>
<sequence>MVAGFTYKPLADPDSSIRLLSLDPMKSTNTTETEPVRFQLIETSLDSAPSYWALSYAWGSEPPSDLVYCNDQRLAVTANCAAALHQLLSEPETRKYKLWVDSVCIDQSSIEERNHQVALMAKIYSQANQVIVWLGPGDMTSVKILDELNRMALLARVSPSPVVRHYRRMRDSAAPSILASLPEGASRFFTLFSPQHFAELDPLRAVCRVPWFDRLWTLQEIVLAQRATVRLGNRSITWARLDRVARLITAENASLGLALYAGDSFERMTVVRALRALLQGNRQRYHYYRFPHSHPLGSLKARVPREAGTGIASHFIMACLLNARDLQDKVYGQYAILQRHGIALPPPGYERPLAQIYQDVARAIIEHESSLELLYYLSADRTLRDLPSWVPDLGCTWFPWIPGFEFATATGDSKARYRFDENRGLIIEAVLVDRVRRRAEPLVFAHALYDGELSQGTGIIAVIRQLLEVIRFALDAEDITGRKNVESLCAVLMQEIALCTRSSPRKWERVMKHVSVWVGAVMEHCSDLPTTGTRGVRNNVRTVEVAALDMNETEPPTCTKQIEQAGRTTEKTKQSPRPSKDQDDDLSDPIAPLSNFITYLEQSSDSKVIQDMAITRLDGNSMFITEGGRLGLATSHIQEGDGVYLVPGMNLPMIARRDGLVCRLIGAAFLDGAMTGELWRGNEKGLEELRIV</sequence>
<reference evidence="3" key="1">
    <citation type="journal article" date="2021" name="Nat. Commun.">
        <title>Genetic determinants of endophytism in the Arabidopsis root mycobiome.</title>
        <authorList>
            <person name="Mesny F."/>
            <person name="Miyauchi S."/>
            <person name="Thiergart T."/>
            <person name="Pickel B."/>
            <person name="Atanasova L."/>
            <person name="Karlsson M."/>
            <person name="Huettel B."/>
            <person name="Barry K.W."/>
            <person name="Haridas S."/>
            <person name="Chen C."/>
            <person name="Bauer D."/>
            <person name="Andreopoulos W."/>
            <person name="Pangilinan J."/>
            <person name="LaButti K."/>
            <person name="Riley R."/>
            <person name="Lipzen A."/>
            <person name="Clum A."/>
            <person name="Drula E."/>
            <person name="Henrissat B."/>
            <person name="Kohler A."/>
            <person name="Grigoriev I.V."/>
            <person name="Martin F.M."/>
            <person name="Hacquard S."/>
        </authorList>
    </citation>
    <scope>NUCLEOTIDE SEQUENCE</scope>
    <source>
        <strain evidence="3">MPI-CAGE-AT-0147</strain>
    </source>
</reference>
<evidence type="ECO:0000256" key="1">
    <source>
        <dbReference type="SAM" id="MobiDB-lite"/>
    </source>
</evidence>
<gene>
    <name evidence="3" type="ORF">EDB81DRAFT_875910</name>
</gene>
<evidence type="ECO:0000313" key="4">
    <source>
        <dbReference type="Proteomes" id="UP000738349"/>
    </source>
</evidence>
<dbReference type="EMBL" id="JAGMUV010000002">
    <property type="protein sequence ID" value="KAH7169860.1"/>
    <property type="molecule type" value="Genomic_DNA"/>
</dbReference>
<evidence type="ECO:0000259" key="2">
    <source>
        <dbReference type="Pfam" id="PF06985"/>
    </source>
</evidence>